<dbReference type="Pfam" id="PF09949">
    <property type="entry name" value="APP1_cat"/>
    <property type="match status" value="1"/>
</dbReference>
<dbReference type="InterPro" id="IPR052935">
    <property type="entry name" value="Mg2+_PAP"/>
</dbReference>
<name>A0A3M7F849_HORWE</name>
<dbReference type="AlphaFoldDB" id="A0A3M7F849"/>
<gene>
    <name evidence="3" type="ORF">D0862_11334</name>
</gene>
<evidence type="ECO:0000313" key="3">
    <source>
        <dbReference type="EMBL" id="RMY84776.1"/>
    </source>
</evidence>
<protein>
    <recommendedName>
        <fullName evidence="2">Phosphatidate phosphatase APP1 catalytic domain-containing protein</fullName>
    </recommendedName>
</protein>
<evidence type="ECO:0000259" key="2">
    <source>
        <dbReference type="Pfam" id="PF09949"/>
    </source>
</evidence>
<organism evidence="3 4">
    <name type="scientific">Hortaea werneckii</name>
    <name type="common">Black yeast</name>
    <name type="synonym">Cladosporium werneckii</name>
    <dbReference type="NCBI Taxonomy" id="91943"/>
    <lineage>
        <taxon>Eukaryota</taxon>
        <taxon>Fungi</taxon>
        <taxon>Dikarya</taxon>
        <taxon>Ascomycota</taxon>
        <taxon>Pezizomycotina</taxon>
        <taxon>Dothideomycetes</taxon>
        <taxon>Dothideomycetidae</taxon>
        <taxon>Mycosphaerellales</taxon>
        <taxon>Teratosphaeriaceae</taxon>
        <taxon>Hortaea</taxon>
    </lineage>
</organism>
<dbReference type="PANTHER" id="PTHR28208">
    <property type="entry name" value="PHOSPHATIDATE PHOSPHATASE APP1"/>
    <property type="match status" value="1"/>
</dbReference>
<dbReference type="EMBL" id="QWIQ01000488">
    <property type="protein sequence ID" value="RMY84776.1"/>
    <property type="molecule type" value="Genomic_DNA"/>
</dbReference>
<dbReference type="PANTHER" id="PTHR28208:SF1">
    <property type="entry name" value="FILAMENT ORGANIZATION PROTEIN APP1-LIKE, PUTATIVE (AFU_ORTHOLOGUE AFUA_1G06650)-RELATED"/>
    <property type="match status" value="1"/>
</dbReference>
<dbReference type="GO" id="GO:0008195">
    <property type="term" value="F:phosphatidate phosphatase activity"/>
    <property type="evidence" value="ECO:0007669"/>
    <property type="project" value="InterPro"/>
</dbReference>
<dbReference type="GO" id="GO:0030479">
    <property type="term" value="C:actin cortical patch"/>
    <property type="evidence" value="ECO:0007669"/>
    <property type="project" value="TreeGrafter"/>
</dbReference>
<dbReference type="VEuPathDB" id="FungiDB:BTJ68_01297"/>
<accession>A0A3M7F849</accession>
<dbReference type="InterPro" id="IPR019236">
    <property type="entry name" value="APP1_cat"/>
</dbReference>
<evidence type="ECO:0000313" key="4">
    <source>
        <dbReference type="Proteomes" id="UP000281468"/>
    </source>
</evidence>
<dbReference type="Proteomes" id="UP000281468">
    <property type="component" value="Unassembled WGS sequence"/>
</dbReference>
<evidence type="ECO:0000256" key="1">
    <source>
        <dbReference type="SAM" id="MobiDB-lite"/>
    </source>
</evidence>
<sequence length="464" mass="51988">MVAALHISSSSAFHKRTHFTMGFFRELTDQARRTTVDLMHGAEIEKDCPFSPEVPDDLRSWLPDLFDRYPIVLPWSKSKPIDPALHNIWLLDNTAFRSPSSEDKRPELQDLKGSHDTHPTNPDGAAVRSGSGWEVEFVAAYFIKNSGEDLAGVAGAVIKALNINDEDTATKDRISKRLQNFTDAVLPNRTVRVSIGGKEEQTLGPSNMSGISTGLHGLHFQPRVEVLKSNALNLPPPFGLPCTTVFAEEQGWGVISDIDDTIKVTQTTDAIGILENTFTVENPEPIAGTPDLYTKIKSLLNDPTFFYLSASPYNLYPFLRQFRDTHFPHGTMILRDASWQNLGGLITSLQAGTTDYKNDRITKIHSWFPHRRFVCIGDSTQSDPESYGDMARKYPGWIRAIFIRKATGIAGMSEDKNQPERFEKAFRELDPRLWYVFSDPAELAERVEELSRHPDALVGGEHFG</sequence>
<feature type="compositionally biased region" description="Basic and acidic residues" evidence="1">
    <location>
        <begin position="100"/>
        <end position="118"/>
    </location>
</feature>
<feature type="region of interest" description="Disordered" evidence="1">
    <location>
        <begin position="98"/>
        <end position="128"/>
    </location>
</feature>
<proteinExistence type="predicted"/>
<comment type="caution">
    <text evidence="3">The sequence shown here is derived from an EMBL/GenBank/DDBJ whole genome shotgun (WGS) entry which is preliminary data.</text>
</comment>
<feature type="domain" description="Phosphatidate phosphatase APP1 catalytic" evidence="2">
    <location>
        <begin position="252"/>
        <end position="405"/>
    </location>
</feature>
<reference evidence="3 4" key="1">
    <citation type="journal article" date="2018" name="BMC Genomics">
        <title>Genomic evidence for intraspecific hybridization in a clonal and extremely halotolerant yeast.</title>
        <authorList>
            <person name="Gostincar C."/>
            <person name="Stajich J.E."/>
            <person name="Zupancic J."/>
            <person name="Zalar P."/>
            <person name="Gunde-Cimerman N."/>
        </authorList>
    </citation>
    <scope>NUCLEOTIDE SEQUENCE [LARGE SCALE GENOMIC DNA]</scope>
    <source>
        <strain evidence="3 4">EXF-171</strain>
    </source>
</reference>